<gene>
    <name evidence="8" type="ORF">NKR19_g3309</name>
</gene>
<dbReference type="Pfam" id="PF01733">
    <property type="entry name" value="Nucleoside_tran"/>
    <property type="match status" value="1"/>
</dbReference>
<dbReference type="GO" id="GO:0034257">
    <property type="term" value="F:nicotinamide riboside transmembrane transporter activity"/>
    <property type="evidence" value="ECO:0007669"/>
    <property type="project" value="TreeGrafter"/>
</dbReference>
<dbReference type="AlphaFoldDB" id="A0AA38VYZ8"/>
<feature type="transmembrane region" description="Helical" evidence="7">
    <location>
        <begin position="444"/>
        <end position="467"/>
    </location>
</feature>
<dbReference type="GO" id="GO:0015205">
    <property type="term" value="F:nucleobase transmembrane transporter activity"/>
    <property type="evidence" value="ECO:0007669"/>
    <property type="project" value="TreeGrafter"/>
</dbReference>
<dbReference type="GO" id="GO:0000329">
    <property type="term" value="C:fungal-type vacuole membrane"/>
    <property type="evidence" value="ECO:0007669"/>
    <property type="project" value="TreeGrafter"/>
</dbReference>
<feature type="transmembrane region" description="Helical" evidence="7">
    <location>
        <begin position="406"/>
        <end position="424"/>
    </location>
</feature>
<evidence type="ECO:0000256" key="2">
    <source>
        <dbReference type="ARBA" id="ARBA00007965"/>
    </source>
</evidence>
<dbReference type="PRINTS" id="PR01130">
    <property type="entry name" value="DERENTRNSPRT"/>
</dbReference>
<comment type="similarity">
    <text evidence="2">Belongs to the SLC29A/ENT transporter (TC 2.A.57) family.</text>
</comment>
<name>A0AA38VYZ8_9PEZI</name>
<dbReference type="PANTHER" id="PTHR10332">
    <property type="entry name" value="EQUILIBRATIVE NUCLEOSIDE TRANSPORTER"/>
    <property type="match status" value="1"/>
</dbReference>
<keyword evidence="6 7" id="KW-0472">Membrane</keyword>
<keyword evidence="4 7" id="KW-0812">Transmembrane</keyword>
<feature type="transmembrane region" description="Helical" evidence="7">
    <location>
        <begin position="189"/>
        <end position="214"/>
    </location>
</feature>
<dbReference type="SUPFAM" id="SSF103473">
    <property type="entry name" value="MFS general substrate transporter"/>
    <property type="match status" value="1"/>
</dbReference>
<keyword evidence="3" id="KW-0813">Transport</keyword>
<reference evidence="8" key="1">
    <citation type="submission" date="2022-07" db="EMBL/GenBank/DDBJ databases">
        <title>Fungi with potential for degradation of polypropylene.</title>
        <authorList>
            <person name="Gostincar C."/>
        </authorList>
    </citation>
    <scope>NUCLEOTIDE SEQUENCE</scope>
    <source>
        <strain evidence="8">EXF-13287</strain>
    </source>
</reference>
<evidence type="ECO:0000256" key="1">
    <source>
        <dbReference type="ARBA" id="ARBA00004141"/>
    </source>
</evidence>
<feature type="transmembrane region" description="Helical" evidence="7">
    <location>
        <begin position="151"/>
        <end position="177"/>
    </location>
</feature>
<evidence type="ECO:0000313" key="9">
    <source>
        <dbReference type="Proteomes" id="UP001174691"/>
    </source>
</evidence>
<evidence type="ECO:0000256" key="6">
    <source>
        <dbReference type="ARBA" id="ARBA00023136"/>
    </source>
</evidence>
<feature type="transmembrane region" description="Helical" evidence="7">
    <location>
        <begin position="237"/>
        <end position="259"/>
    </location>
</feature>
<accession>A0AA38VYZ8</accession>
<comment type="subcellular location">
    <subcellularLocation>
        <location evidence="1">Membrane</location>
        <topology evidence="1">Multi-pass membrane protein</topology>
    </subcellularLocation>
</comment>
<feature type="transmembrane region" description="Helical" evidence="7">
    <location>
        <begin position="301"/>
        <end position="321"/>
    </location>
</feature>
<evidence type="ECO:0000313" key="8">
    <source>
        <dbReference type="EMBL" id="KAJ9158408.1"/>
    </source>
</evidence>
<keyword evidence="5 7" id="KW-1133">Transmembrane helix</keyword>
<sequence>MDRLKAIFTPPKKADEAEYQPLTDDNDTGTLEGSTYTVDDGEIEEVPFSWAEYCIFVLLGVAMLWSWNMFLAAAPYFQKRFASDPWVLENFQSAITSTFTFTTLAAMLVLTNIQSTASYPFRISTGLLINTFVFATMAFTTKYFLGISPGAYLAVMLVLVCLSAWSVGLIQNGALAYAGSFGRVEYTQAIMAGQGVAGVLPAIAQIFSVLFVAAPPPPNPASSGEAEPAAAPTSNAAGIYFLTAVLVSLLALASFFPLVRRHNTLIEHRMAARLAESITSVEEAERAARRYVSIPRLFRKLPFVSGAVFMCMLVAMFFPVFTSKILSVHHGGGDDGRLSAPGVFIPLGFFFWNLGDLLGRMGAALPLWGLRDRPAALFAFAVARTLFLPLYLLCNIRGRGAVVDSDLFYLLVVQFPFGLTNGWLCSAAMMSAGEWVDDSEREAAGGFMGLALVTGLTVGSLLSFTAAGI</sequence>
<feature type="transmembrane region" description="Helical" evidence="7">
    <location>
        <begin position="53"/>
        <end position="74"/>
    </location>
</feature>
<feature type="transmembrane region" description="Helical" evidence="7">
    <location>
        <begin position="125"/>
        <end position="145"/>
    </location>
</feature>
<feature type="transmembrane region" description="Helical" evidence="7">
    <location>
        <begin position="375"/>
        <end position="394"/>
    </location>
</feature>
<protein>
    <submittedName>
        <fullName evidence="8">Nucleoside transporter</fullName>
    </submittedName>
</protein>
<proteinExistence type="inferred from homology"/>
<dbReference type="InterPro" id="IPR036259">
    <property type="entry name" value="MFS_trans_sf"/>
</dbReference>
<evidence type="ECO:0000256" key="7">
    <source>
        <dbReference type="SAM" id="Phobius"/>
    </source>
</evidence>
<dbReference type="EMBL" id="JANBVN010000036">
    <property type="protein sequence ID" value="KAJ9158408.1"/>
    <property type="molecule type" value="Genomic_DNA"/>
</dbReference>
<dbReference type="Proteomes" id="UP001174691">
    <property type="component" value="Unassembled WGS sequence"/>
</dbReference>
<keyword evidence="9" id="KW-1185">Reference proteome</keyword>
<organism evidence="8 9">
    <name type="scientific">Coniochaeta hoffmannii</name>
    <dbReference type="NCBI Taxonomy" id="91930"/>
    <lineage>
        <taxon>Eukaryota</taxon>
        <taxon>Fungi</taxon>
        <taxon>Dikarya</taxon>
        <taxon>Ascomycota</taxon>
        <taxon>Pezizomycotina</taxon>
        <taxon>Sordariomycetes</taxon>
        <taxon>Sordariomycetidae</taxon>
        <taxon>Coniochaetales</taxon>
        <taxon>Coniochaetaceae</taxon>
        <taxon>Coniochaeta</taxon>
    </lineage>
</organism>
<evidence type="ECO:0000256" key="3">
    <source>
        <dbReference type="ARBA" id="ARBA00022448"/>
    </source>
</evidence>
<comment type="caution">
    <text evidence="8">The sequence shown here is derived from an EMBL/GenBank/DDBJ whole genome shotgun (WGS) entry which is preliminary data.</text>
</comment>
<evidence type="ECO:0000256" key="4">
    <source>
        <dbReference type="ARBA" id="ARBA00022692"/>
    </source>
</evidence>
<evidence type="ECO:0000256" key="5">
    <source>
        <dbReference type="ARBA" id="ARBA00022989"/>
    </source>
</evidence>
<dbReference type="PANTHER" id="PTHR10332:SF88">
    <property type="entry name" value="EQUILIBRATIVE NUCLEOSIDE TRANSPORTER 1, ISOFORM A"/>
    <property type="match status" value="1"/>
</dbReference>
<dbReference type="PIRSF" id="PIRSF016379">
    <property type="entry name" value="ENT"/>
    <property type="match status" value="1"/>
</dbReference>
<feature type="transmembrane region" description="Helical" evidence="7">
    <location>
        <begin position="94"/>
        <end position="113"/>
    </location>
</feature>
<dbReference type="InterPro" id="IPR002259">
    <property type="entry name" value="Eqnu_transpt"/>
</dbReference>
<dbReference type="GO" id="GO:0005886">
    <property type="term" value="C:plasma membrane"/>
    <property type="evidence" value="ECO:0007669"/>
    <property type="project" value="TreeGrafter"/>
</dbReference>